<evidence type="ECO:0000313" key="4">
    <source>
        <dbReference type="Proteomes" id="UP000183788"/>
    </source>
</evidence>
<evidence type="ECO:0000313" key="5">
    <source>
        <dbReference type="Proteomes" id="UP001326715"/>
    </source>
</evidence>
<protein>
    <submittedName>
        <fullName evidence="2">Uncharacterized protein</fullName>
    </submittedName>
</protein>
<dbReference type="STRING" id="1004.SAMN05661012_05764"/>
<evidence type="ECO:0000313" key="3">
    <source>
        <dbReference type="EMBL" id="WQG87789.1"/>
    </source>
</evidence>
<dbReference type="EMBL" id="CP140154">
    <property type="protein sequence ID" value="WQG87789.1"/>
    <property type="molecule type" value="Genomic_DNA"/>
</dbReference>
<proteinExistence type="predicted"/>
<reference evidence="2 4" key="1">
    <citation type="submission" date="2016-11" db="EMBL/GenBank/DDBJ databases">
        <authorList>
            <person name="Jaros S."/>
            <person name="Januszkiewicz K."/>
            <person name="Wedrychowicz H."/>
        </authorList>
    </citation>
    <scope>NUCLEOTIDE SEQUENCE [LARGE SCALE GENOMIC DNA]</scope>
    <source>
        <strain evidence="2 4">DSM 784</strain>
    </source>
</reference>
<feature type="transmembrane region" description="Helical" evidence="1">
    <location>
        <begin position="65"/>
        <end position="83"/>
    </location>
</feature>
<dbReference type="RefSeq" id="WP_245801860.1">
    <property type="nucleotide sequence ID" value="NZ_CP139972.1"/>
</dbReference>
<dbReference type="AlphaFoldDB" id="A0A1K1SMP3"/>
<feature type="transmembrane region" description="Helical" evidence="1">
    <location>
        <begin position="6"/>
        <end position="27"/>
    </location>
</feature>
<dbReference type="Proteomes" id="UP000183788">
    <property type="component" value="Unassembled WGS sequence"/>
</dbReference>
<organism evidence="2 4">
    <name type="scientific">Chitinophaga sancti</name>
    <dbReference type="NCBI Taxonomy" id="1004"/>
    <lineage>
        <taxon>Bacteria</taxon>
        <taxon>Pseudomonadati</taxon>
        <taxon>Bacteroidota</taxon>
        <taxon>Chitinophagia</taxon>
        <taxon>Chitinophagales</taxon>
        <taxon>Chitinophagaceae</taxon>
        <taxon>Chitinophaga</taxon>
    </lineage>
</organism>
<reference evidence="3 5" key="2">
    <citation type="submission" date="2023-11" db="EMBL/GenBank/DDBJ databases">
        <title>MicrobeMod: A computational toolkit for identifying prokaryotic methylation and restriction-modification with nanopore sequencing.</title>
        <authorList>
            <person name="Crits-Christoph A."/>
            <person name="Kang S.C."/>
            <person name="Lee H."/>
            <person name="Ostrov N."/>
        </authorList>
    </citation>
    <scope>NUCLEOTIDE SEQUENCE [LARGE SCALE GENOMIC DNA]</scope>
    <source>
        <strain evidence="3 5">ATCC 23090</strain>
    </source>
</reference>
<dbReference type="EMBL" id="FPIZ01000027">
    <property type="protein sequence ID" value="SFW85680.1"/>
    <property type="molecule type" value="Genomic_DNA"/>
</dbReference>
<evidence type="ECO:0000256" key="1">
    <source>
        <dbReference type="SAM" id="Phobius"/>
    </source>
</evidence>
<keyword evidence="1" id="KW-0812">Transmembrane</keyword>
<gene>
    <name evidence="2" type="ORF">SAMN05661012_05764</name>
    <name evidence="3" type="ORF">SR876_22935</name>
</gene>
<evidence type="ECO:0000313" key="2">
    <source>
        <dbReference type="EMBL" id="SFW85680.1"/>
    </source>
</evidence>
<dbReference type="Proteomes" id="UP001326715">
    <property type="component" value="Chromosome"/>
</dbReference>
<sequence>MISLSVLGTIHTIIAIVAILFAMAAFVQSGKIQPGTTTGNYYSILTVLACFTAFGLSKAGGFNPGHALAIMILVFLGIAYLLTRSAKAWTKYVQNFLMTTTLLLSLIPAVNETLTRLPLGHPLATDISSPAIAKTLMALLILYVIALILQSVFIRKMQGATRK</sequence>
<keyword evidence="1" id="KW-1133">Transmembrane helix</keyword>
<feature type="transmembrane region" description="Helical" evidence="1">
    <location>
        <begin position="95"/>
        <end position="111"/>
    </location>
</feature>
<accession>A0A1K1SMP3</accession>
<feature type="transmembrane region" description="Helical" evidence="1">
    <location>
        <begin position="131"/>
        <end position="154"/>
    </location>
</feature>
<keyword evidence="1" id="KW-0472">Membrane</keyword>
<keyword evidence="5" id="KW-1185">Reference proteome</keyword>
<name>A0A1K1SMP3_9BACT</name>
<feature type="transmembrane region" description="Helical" evidence="1">
    <location>
        <begin position="39"/>
        <end position="59"/>
    </location>
</feature>